<feature type="binding site" evidence="8">
    <location>
        <position position="180"/>
    </location>
    <ligand>
        <name>1-deoxy-D-xylulose 5-phosphate</name>
        <dbReference type="ChEBI" id="CHEBI:57792"/>
    </ligand>
</feature>
<comment type="catalytic activity">
    <reaction evidence="7 8">
        <text>[ThiS sulfur-carrier protein]-C-terminal-Gly-aminoethanethioate + 2-iminoacetate + 1-deoxy-D-xylulose 5-phosphate = [ThiS sulfur-carrier protein]-C-terminal Gly-Gly + 2-[(2R,5Z)-2-carboxy-4-methylthiazol-5(2H)-ylidene]ethyl phosphate + 2 H2O + H(+)</text>
        <dbReference type="Rhea" id="RHEA:26297"/>
        <dbReference type="Rhea" id="RHEA-COMP:12909"/>
        <dbReference type="Rhea" id="RHEA-COMP:19908"/>
        <dbReference type="ChEBI" id="CHEBI:15377"/>
        <dbReference type="ChEBI" id="CHEBI:15378"/>
        <dbReference type="ChEBI" id="CHEBI:57792"/>
        <dbReference type="ChEBI" id="CHEBI:62899"/>
        <dbReference type="ChEBI" id="CHEBI:77846"/>
        <dbReference type="ChEBI" id="CHEBI:90778"/>
        <dbReference type="ChEBI" id="CHEBI:232372"/>
        <dbReference type="EC" id="2.8.1.10"/>
    </reaction>
</comment>
<dbReference type="AlphaFoldDB" id="A0A4V2P8A9"/>
<accession>A0A4V2P8A9</accession>
<keyword evidence="4 8" id="KW-0808">Transferase</keyword>
<dbReference type="InterPro" id="IPR013785">
    <property type="entry name" value="Aldolase_TIM"/>
</dbReference>
<dbReference type="UniPathway" id="UPA00060"/>
<dbReference type="Gene3D" id="3.20.20.70">
    <property type="entry name" value="Aldolase class I"/>
    <property type="match status" value="1"/>
</dbReference>
<evidence type="ECO:0000256" key="4">
    <source>
        <dbReference type="ARBA" id="ARBA00022679"/>
    </source>
</evidence>
<dbReference type="GO" id="GO:1990107">
    <property type="term" value="F:thiazole synthase activity"/>
    <property type="evidence" value="ECO:0007669"/>
    <property type="project" value="UniProtKB-EC"/>
</dbReference>
<reference evidence="10 11" key="1">
    <citation type="submission" date="2019-03" db="EMBL/GenBank/DDBJ databases">
        <title>Genomic Encyclopedia of Type Strains, Phase IV (KMG-IV): sequencing the most valuable type-strain genomes for metagenomic binning, comparative biology and taxonomic classification.</title>
        <authorList>
            <person name="Goeker M."/>
        </authorList>
    </citation>
    <scope>NUCLEOTIDE SEQUENCE [LARGE SCALE GENOMIC DNA]</scope>
    <source>
        <strain evidence="10 11">DSM 24830</strain>
    </source>
</reference>
<organism evidence="10 11">
    <name type="scientific">Cocleimonas flava</name>
    <dbReference type="NCBI Taxonomy" id="634765"/>
    <lineage>
        <taxon>Bacteria</taxon>
        <taxon>Pseudomonadati</taxon>
        <taxon>Pseudomonadota</taxon>
        <taxon>Gammaproteobacteria</taxon>
        <taxon>Thiotrichales</taxon>
        <taxon>Thiotrichaceae</taxon>
        <taxon>Cocleimonas</taxon>
    </lineage>
</organism>
<dbReference type="InterPro" id="IPR008867">
    <property type="entry name" value="ThiG"/>
</dbReference>
<evidence type="ECO:0000256" key="5">
    <source>
        <dbReference type="ARBA" id="ARBA00022977"/>
    </source>
</evidence>
<dbReference type="GO" id="GO:0005737">
    <property type="term" value="C:cytoplasm"/>
    <property type="evidence" value="ECO:0007669"/>
    <property type="project" value="UniProtKB-SubCell"/>
</dbReference>
<protein>
    <recommendedName>
        <fullName evidence="3 8">Thiazole synthase</fullName>
        <ecNumber evidence="3 8">2.8.1.10</ecNumber>
    </recommendedName>
</protein>
<comment type="similarity">
    <text evidence="8">Belongs to the ThiG family.</text>
</comment>
<evidence type="ECO:0000256" key="6">
    <source>
        <dbReference type="ARBA" id="ARBA00023270"/>
    </source>
</evidence>
<dbReference type="GO" id="GO:0009229">
    <property type="term" value="P:thiamine diphosphate biosynthetic process"/>
    <property type="evidence" value="ECO:0007669"/>
    <property type="project" value="UniProtKB-UniRule"/>
</dbReference>
<dbReference type="EC" id="2.8.1.10" evidence="3 8"/>
<evidence type="ECO:0000256" key="2">
    <source>
        <dbReference type="ARBA" id="ARBA00004948"/>
    </source>
</evidence>
<proteinExistence type="inferred from homology"/>
<dbReference type="Proteomes" id="UP000294887">
    <property type="component" value="Unassembled WGS sequence"/>
</dbReference>
<dbReference type="EMBL" id="SMFQ01000004">
    <property type="protein sequence ID" value="TCJ84915.1"/>
    <property type="molecule type" value="Genomic_DNA"/>
</dbReference>
<comment type="pathway">
    <text evidence="2 8">Cofactor biosynthesis; thiamine diphosphate biosynthesis.</text>
</comment>
<evidence type="ECO:0000313" key="10">
    <source>
        <dbReference type="EMBL" id="TCJ84915.1"/>
    </source>
</evidence>
<comment type="function">
    <text evidence="1 8">Catalyzes the rearrangement of 1-deoxy-D-xylulose 5-phosphate (DXP) to produce the thiazole phosphate moiety of thiamine. Sulfur is provided by the thiocarboxylate moiety of the carrier protein ThiS. In vitro, sulfur can be provided by H(2)S.</text>
</comment>
<evidence type="ECO:0000313" key="11">
    <source>
        <dbReference type="Proteomes" id="UP000294887"/>
    </source>
</evidence>
<gene>
    <name evidence="8" type="primary">thiG</name>
    <name evidence="10" type="ORF">EV695_2878</name>
</gene>
<dbReference type="Pfam" id="PF05690">
    <property type="entry name" value="ThiG"/>
    <property type="match status" value="1"/>
</dbReference>
<comment type="subcellular location">
    <subcellularLocation>
        <location evidence="8">Cytoplasm</location>
    </subcellularLocation>
</comment>
<evidence type="ECO:0000256" key="8">
    <source>
        <dbReference type="HAMAP-Rule" id="MF_00443"/>
    </source>
</evidence>
<feature type="domain" description="Thiazole synthase ThiG" evidence="9">
    <location>
        <begin position="27"/>
        <end position="272"/>
    </location>
</feature>
<evidence type="ECO:0000256" key="7">
    <source>
        <dbReference type="ARBA" id="ARBA00049897"/>
    </source>
</evidence>
<dbReference type="InterPro" id="IPR033983">
    <property type="entry name" value="Thiazole_synthase_ThiG"/>
</dbReference>
<comment type="subunit">
    <text evidence="8">Homotetramer. Forms heterodimers with either ThiH or ThiS.</text>
</comment>
<feature type="binding site" evidence="8">
    <location>
        <begin position="207"/>
        <end position="208"/>
    </location>
    <ligand>
        <name>1-deoxy-D-xylulose 5-phosphate</name>
        <dbReference type="ChEBI" id="CHEBI:57792"/>
    </ligand>
</feature>
<feature type="binding site" evidence="8">
    <location>
        <begin position="229"/>
        <end position="230"/>
    </location>
    <ligand>
        <name>1-deoxy-D-xylulose 5-phosphate</name>
        <dbReference type="ChEBI" id="CHEBI:57792"/>
    </ligand>
</feature>
<evidence type="ECO:0000256" key="3">
    <source>
        <dbReference type="ARBA" id="ARBA00011960"/>
    </source>
</evidence>
<keyword evidence="5 8" id="KW-0784">Thiamine biosynthesis</keyword>
<dbReference type="PANTHER" id="PTHR34266:SF2">
    <property type="entry name" value="THIAZOLE SYNTHASE"/>
    <property type="match status" value="1"/>
</dbReference>
<name>A0A4V2P8A9_9GAMM</name>
<keyword evidence="8" id="KW-0963">Cytoplasm</keyword>
<comment type="caution">
    <text evidence="10">The sequence shown here is derived from an EMBL/GenBank/DDBJ whole genome shotgun (WGS) entry which is preliminary data.</text>
</comment>
<evidence type="ECO:0000256" key="1">
    <source>
        <dbReference type="ARBA" id="ARBA00002834"/>
    </source>
</evidence>
<evidence type="ECO:0000259" key="9">
    <source>
        <dbReference type="Pfam" id="PF05690"/>
    </source>
</evidence>
<dbReference type="PANTHER" id="PTHR34266">
    <property type="entry name" value="THIAZOLE SYNTHASE"/>
    <property type="match status" value="1"/>
</dbReference>
<dbReference type="RefSeq" id="WP_131906640.1">
    <property type="nucleotide sequence ID" value="NZ_BAAAFU010000006.1"/>
</dbReference>
<sequence>MTQLNNCKGTPPLIEAFSDKQSSTWNVYGVELSSRFFIGSALYPSPEVMQQAIRASGAEVITLSLRRQSPESNGGEYFWDFVKDLGCHLLPNTAGCHSAQEAITIAQMSREIFDTDWVKLEVIGDDYNLQPDPFALLEATEILIKEGFKVFPYCTDDLVLCQRLHDLGCEVIMPWGSPIGTGKGLMNPYALKIIRERLPEVNLLVDAGIGKPSDACQALELGFDGVLLNTAVAEAVNPVIMASAFADAIRAGRAAYESGIMPARESATPSTPTIGTPFWHQG</sequence>
<keyword evidence="6 8" id="KW-0704">Schiff base</keyword>
<dbReference type="CDD" id="cd04728">
    <property type="entry name" value="ThiG"/>
    <property type="match status" value="1"/>
</dbReference>
<dbReference type="OrthoDB" id="9805935at2"/>
<keyword evidence="11" id="KW-1185">Reference proteome</keyword>
<dbReference type="SUPFAM" id="SSF110399">
    <property type="entry name" value="ThiG-like"/>
    <property type="match status" value="1"/>
</dbReference>
<dbReference type="HAMAP" id="MF_00443">
    <property type="entry name" value="ThiG"/>
    <property type="match status" value="1"/>
</dbReference>
<feature type="active site" description="Schiff-base intermediate with DXP" evidence="8">
    <location>
        <position position="119"/>
    </location>
</feature>